<gene>
    <name evidence="5" type="ORF">AQJ30_06390</name>
</gene>
<dbReference type="InterPro" id="IPR046532">
    <property type="entry name" value="DUF6597"/>
</dbReference>
<dbReference type="Proteomes" id="UP000053271">
    <property type="component" value="Unassembled WGS sequence"/>
</dbReference>
<dbReference type="Gene3D" id="1.10.10.60">
    <property type="entry name" value="Homeodomain-like"/>
    <property type="match status" value="1"/>
</dbReference>
<keyword evidence="2" id="KW-0238">DNA-binding</keyword>
<protein>
    <submittedName>
        <fullName evidence="5">Transcriptional regulator</fullName>
    </submittedName>
</protein>
<dbReference type="EMBL" id="LMWS01000008">
    <property type="protein sequence ID" value="KUN40299.1"/>
    <property type="molecule type" value="Genomic_DNA"/>
</dbReference>
<dbReference type="GO" id="GO:0043565">
    <property type="term" value="F:sequence-specific DNA binding"/>
    <property type="evidence" value="ECO:0007669"/>
    <property type="project" value="InterPro"/>
</dbReference>
<dbReference type="Pfam" id="PF12833">
    <property type="entry name" value="HTH_18"/>
    <property type="match status" value="1"/>
</dbReference>
<comment type="caution">
    <text evidence="5">The sequence shown here is derived from an EMBL/GenBank/DDBJ whole genome shotgun (WGS) entry which is preliminary data.</text>
</comment>
<dbReference type="GO" id="GO:0003700">
    <property type="term" value="F:DNA-binding transcription factor activity"/>
    <property type="evidence" value="ECO:0007669"/>
    <property type="project" value="InterPro"/>
</dbReference>
<evidence type="ECO:0000256" key="3">
    <source>
        <dbReference type="ARBA" id="ARBA00023163"/>
    </source>
</evidence>
<dbReference type="PROSITE" id="PS01124">
    <property type="entry name" value="HTH_ARAC_FAMILY_2"/>
    <property type="match status" value="1"/>
</dbReference>
<dbReference type="PANTHER" id="PTHR46796">
    <property type="entry name" value="HTH-TYPE TRANSCRIPTIONAL ACTIVATOR RHAS-RELATED"/>
    <property type="match status" value="1"/>
</dbReference>
<keyword evidence="1" id="KW-0805">Transcription regulation</keyword>
<organism evidence="5 6">
    <name type="scientific">Streptomyces longwoodensis</name>
    <dbReference type="NCBI Taxonomy" id="68231"/>
    <lineage>
        <taxon>Bacteria</taxon>
        <taxon>Bacillati</taxon>
        <taxon>Actinomycetota</taxon>
        <taxon>Actinomycetes</taxon>
        <taxon>Kitasatosporales</taxon>
        <taxon>Streptomycetaceae</taxon>
        <taxon>Streptomyces</taxon>
    </lineage>
</organism>
<name>A0A124HS19_9ACTN</name>
<dbReference type="AlphaFoldDB" id="A0A124HS19"/>
<feature type="domain" description="HTH araC/xylS-type" evidence="4">
    <location>
        <begin position="169"/>
        <end position="250"/>
    </location>
</feature>
<dbReference type="InterPro" id="IPR050204">
    <property type="entry name" value="AraC_XylS_family_regulators"/>
</dbReference>
<dbReference type="InterPro" id="IPR018060">
    <property type="entry name" value="HTH_AraC"/>
</dbReference>
<dbReference type="RefSeq" id="WP_067229721.1">
    <property type="nucleotide sequence ID" value="NZ_KQ948550.1"/>
</dbReference>
<keyword evidence="3" id="KW-0804">Transcription</keyword>
<dbReference type="GeneID" id="91424250"/>
<proteinExistence type="predicted"/>
<dbReference type="STRING" id="68231.AQJ30_06390"/>
<accession>A0A124HS19</accession>
<dbReference type="SMART" id="SM00342">
    <property type="entry name" value="HTH_ARAC"/>
    <property type="match status" value="1"/>
</dbReference>
<evidence type="ECO:0000256" key="1">
    <source>
        <dbReference type="ARBA" id="ARBA00023015"/>
    </source>
</evidence>
<keyword evidence="6" id="KW-1185">Reference proteome</keyword>
<dbReference type="PANTHER" id="PTHR46796:SF15">
    <property type="entry name" value="BLL1074 PROTEIN"/>
    <property type="match status" value="1"/>
</dbReference>
<dbReference type="Pfam" id="PF20240">
    <property type="entry name" value="DUF6597"/>
    <property type="match status" value="1"/>
</dbReference>
<evidence type="ECO:0000313" key="6">
    <source>
        <dbReference type="Proteomes" id="UP000053271"/>
    </source>
</evidence>
<evidence type="ECO:0000256" key="2">
    <source>
        <dbReference type="ARBA" id="ARBA00023125"/>
    </source>
</evidence>
<sequence>MTSAVAERPRPLPEHLRSYVTRFAVSATDGAPGEPYTYVPDPAVQLVVRVADGGRPGALVIGPRTRAAYHASERPASCARFSLAPGAARPLLGVAAADLAGRTVALAELPGRVARRLVDGGRDLAPEEWADLLVRVLPERPSRAEAERAGLLRAGVAALSVRPGLPPARVADAARELAVSERQLRNLFTDGVGVSPKHFARIDRVRHVLAHAPTSPWGELAAASGYYDQSHMTADFRTLMGVPPRSYFTGRLPSTTPCRAARAARG</sequence>
<reference evidence="5 6" key="1">
    <citation type="submission" date="2015-10" db="EMBL/GenBank/DDBJ databases">
        <title>Draft genome sequence of Streptomyces longwoodensis DSM 41677, type strain for the species Streptomyces longwoodensis.</title>
        <authorList>
            <person name="Ruckert C."/>
            <person name="Winkler A."/>
            <person name="Kalinowski J."/>
            <person name="Kampfer P."/>
            <person name="Glaeser S."/>
        </authorList>
    </citation>
    <scope>NUCLEOTIDE SEQUENCE [LARGE SCALE GENOMIC DNA]</scope>
    <source>
        <strain evidence="5 6">DSM 41677</strain>
    </source>
</reference>
<evidence type="ECO:0000313" key="5">
    <source>
        <dbReference type="EMBL" id="KUN40299.1"/>
    </source>
</evidence>
<evidence type="ECO:0000259" key="4">
    <source>
        <dbReference type="PROSITE" id="PS01124"/>
    </source>
</evidence>